<dbReference type="AlphaFoldDB" id="A0A914VUU5"/>
<feature type="region of interest" description="Disordered" evidence="1">
    <location>
        <begin position="524"/>
        <end position="562"/>
    </location>
</feature>
<proteinExistence type="predicted"/>
<sequence length="682" mass="70375">MKAPLLAVSVLFFVAFIDLAYSRRIKRSSDRWKRTVITGSADASATGNMTNTGNTLIGVQTDNGDQGVNYTSGGEAKGDNNITVNNQVSGAIDYENGTFDSSMAAGSLGAKGANSSGVSQINGVVVGPDNFVNSYQQGKGIGAGETAANMNGSAIVIKDGLVSPYSTEDVRMTAGATGSHSSSSEVIAMQNVTWDSIIADLIATSGAEGTNNADANVDFLATNTNGRGVEGNGMMSGSGGEIVTALVNGNAHIVNDNQTLLMNQYGHAQGPGSASMVGAGSLSTFSNDNKTIATFGDGRSDVDSGTSEIEAIQESRLNSEEGGWANNHMNATATAGQKNITASNGIQVSDQNGPTLVVGGGNIEGWGNRNASGIMNVDSSYNQYGEAQVVISGDASSVTVNGTDRLNISSKGQLEQPAWATSNNGMTIAEGAGKGESSNDTGTSFLAIDGYGANGNVYMDHIGNGANYSDGATRAELWLNDSLAGDRHASSAGDVAASGDYTSVRSVSGMTDYVGMQTFSSYQQSNGSGAGSSGSQGSLVINMPNAGGRRRKRDDGKPTPDVQDFELMRICPDAEQAQTGCPLFMKVYDPITGAASWKHMELSDLVKDLYGQPVSSISSSGDDTTVVFERPSTSQEVRQTAGQPTDNTKAKVTVYTKGEGVQTITATEEGGFHAHSSASFRK</sequence>
<keyword evidence="3" id="KW-1185">Reference proteome</keyword>
<organism evidence="3 4">
    <name type="scientific">Plectus sambesii</name>
    <dbReference type="NCBI Taxonomy" id="2011161"/>
    <lineage>
        <taxon>Eukaryota</taxon>
        <taxon>Metazoa</taxon>
        <taxon>Ecdysozoa</taxon>
        <taxon>Nematoda</taxon>
        <taxon>Chromadorea</taxon>
        <taxon>Plectida</taxon>
        <taxon>Plectina</taxon>
        <taxon>Plectoidea</taxon>
        <taxon>Plectidae</taxon>
        <taxon>Plectus</taxon>
    </lineage>
</organism>
<reference evidence="4" key="1">
    <citation type="submission" date="2022-11" db="UniProtKB">
        <authorList>
            <consortium name="WormBaseParasite"/>
        </authorList>
    </citation>
    <scope>IDENTIFICATION</scope>
</reference>
<keyword evidence="2" id="KW-0732">Signal</keyword>
<name>A0A914VUU5_9BILA</name>
<feature type="signal peptide" evidence="2">
    <location>
        <begin position="1"/>
        <end position="22"/>
    </location>
</feature>
<evidence type="ECO:0000313" key="3">
    <source>
        <dbReference type="Proteomes" id="UP000887566"/>
    </source>
</evidence>
<protein>
    <submittedName>
        <fullName evidence="4">Uncharacterized protein</fullName>
    </submittedName>
</protein>
<accession>A0A914VUU5</accession>
<evidence type="ECO:0000256" key="1">
    <source>
        <dbReference type="SAM" id="MobiDB-lite"/>
    </source>
</evidence>
<dbReference type="WBParaSite" id="PSAMB.scaffold242size62273.g3880.t1">
    <property type="protein sequence ID" value="PSAMB.scaffold242size62273.g3880.t1"/>
    <property type="gene ID" value="PSAMB.scaffold242size62273.g3880"/>
</dbReference>
<evidence type="ECO:0000313" key="4">
    <source>
        <dbReference type="WBParaSite" id="PSAMB.scaffold242size62273.g3880.t1"/>
    </source>
</evidence>
<dbReference type="Proteomes" id="UP000887566">
    <property type="component" value="Unplaced"/>
</dbReference>
<evidence type="ECO:0000256" key="2">
    <source>
        <dbReference type="SAM" id="SignalP"/>
    </source>
</evidence>
<feature type="chain" id="PRO_5038077051" evidence="2">
    <location>
        <begin position="23"/>
        <end position="682"/>
    </location>
</feature>